<accession>A0A4R0X0J9</accession>
<protein>
    <submittedName>
        <fullName evidence="2">Uncharacterized protein</fullName>
    </submittedName>
</protein>
<proteinExistence type="predicted"/>
<dbReference type="Gene3D" id="1.10.287.1490">
    <property type="match status" value="1"/>
</dbReference>
<gene>
    <name evidence="2" type="ORF">BZM27_47985</name>
</gene>
<dbReference type="EMBL" id="MWML01000392">
    <property type="protein sequence ID" value="TCG03513.1"/>
    <property type="molecule type" value="Genomic_DNA"/>
</dbReference>
<reference evidence="2 3" key="1">
    <citation type="submission" date="2017-02" db="EMBL/GenBank/DDBJ databases">
        <title>Paraburkholderia sophoroidis sp. nov. and Paraburkholderia steynii sp. nov. rhizobial symbionts of the fynbos legume Hypocalyptus sophoroides.</title>
        <authorList>
            <person name="Steenkamp E.T."/>
            <person name="Beukes C.W."/>
            <person name="Van Zyl E."/>
            <person name="Avontuur J."/>
            <person name="Chan W.Y."/>
            <person name="Hassen A."/>
            <person name="Palmer M."/>
            <person name="Mthombeni L."/>
            <person name="Phalane F."/>
            <person name="Sereme K."/>
            <person name="Venter S.N."/>
        </authorList>
    </citation>
    <scope>NUCLEOTIDE SEQUENCE [LARGE SCALE GENOMIC DNA]</scope>
    <source>
        <strain evidence="2 3">HC1.1ba</strain>
    </source>
</reference>
<keyword evidence="1" id="KW-0175">Coiled coil</keyword>
<feature type="coiled-coil region" evidence="1">
    <location>
        <begin position="41"/>
        <end position="118"/>
    </location>
</feature>
<organism evidence="2 3">
    <name type="scientific">Paraburkholderia steynii</name>
    <dbReference type="NCBI Taxonomy" id="1245441"/>
    <lineage>
        <taxon>Bacteria</taxon>
        <taxon>Pseudomonadati</taxon>
        <taxon>Pseudomonadota</taxon>
        <taxon>Betaproteobacteria</taxon>
        <taxon>Burkholderiales</taxon>
        <taxon>Burkholderiaceae</taxon>
        <taxon>Paraburkholderia</taxon>
    </lineage>
</organism>
<evidence type="ECO:0000256" key="1">
    <source>
        <dbReference type="SAM" id="Coils"/>
    </source>
</evidence>
<keyword evidence="3" id="KW-1185">Reference proteome</keyword>
<dbReference type="Proteomes" id="UP000294200">
    <property type="component" value="Unassembled WGS sequence"/>
</dbReference>
<evidence type="ECO:0000313" key="3">
    <source>
        <dbReference type="Proteomes" id="UP000294200"/>
    </source>
</evidence>
<evidence type="ECO:0000313" key="2">
    <source>
        <dbReference type="EMBL" id="TCG03513.1"/>
    </source>
</evidence>
<feature type="non-terminal residue" evidence="2">
    <location>
        <position position="153"/>
    </location>
</feature>
<dbReference type="AlphaFoldDB" id="A0A4R0X0J9"/>
<sequence>MKRTNTNAAAQAPRFALAIDAETIDELRSLLEQRKKLDDAVESAPAEIAAAESELANLRHQLGMLEADVILVEDAKLPALEKDIAQIAETVDAKDLAFRRLKARLDALEARAPDLDSKIELAIGYVRVEASMAALWRDNLDERRATIRMRMSR</sequence>
<name>A0A4R0X0J9_9BURK</name>
<comment type="caution">
    <text evidence="2">The sequence shown here is derived from an EMBL/GenBank/DDBJ whole genome shotgun (WGS) entry which is preliminary data.</text>
</comment>